<evidence type="ECO:0000259" key="3">
    <source>
        <dbReference type="Pfam" id="PF03446"/>
    </source>
</evidence>
<protein>
    <recommendedName>
        <fullName evidence="7">3-hydroxyisobutyrate dehydrogenase</fullName>
    </recommendedName>
</protein>
<evidence type="ECO:0000259" key="4">
    <source>
        <dbReference type="Pfam" id="PF14833"/>
    </source>
</evidence>
<dbReference type="InterPro" id="IPR036291">
    <property type="entry name" value="NAD(P)-bd_dom_sf"/>
</dbReference>
<feature type="domain" description="6-phosphogluconate dehydrogenase NADP-binding" evidence="3">
    <location>
        <begin position="311"/>
        <end position="472"/>
    </location>
</feature>
<dbReference type="GO" id="GO:0050661">
    <property type="term" value="F:NADP binding"/>
    <property type="evidence" value="ECO:0007669"/>
    <property type="project" value="InterPro"/>
</dbReference>
<dbReference type="AlphaFoldDB" id="A0A1B1YW21"/>
<feature type="domain" description="3-hydroxyisobutyrate dehydrogenase-like NAD-binding" evidence="4">
    <location>
        <begin position="475"/>
        <end position="582"/>
    </location>
</feature>
<dbReference type="GO" id="GO:0051287">
    <property type="term" value="F:NAD binding"/>
    <property type="evidence" value="ECO:0007669"/>
    <property type="project" value="InterPro"/>
</dbReference>
<dbReference type="SUPFAM" id="SSF48179">
    <property type="entry name" value="6-phosphogluconate dehydrogenase C-terminal domain-like"/>
    <property type="match status" value="2"/>
</dbReference>
<evidence type="ECO:0000313" key="5">
    <source>
        <dbReference type="EMBL" id="ANX04917.1"/>
    </source>
</evidence>
<organism evidence="5 6">
    <name type="scientific">Immundisolibacter cernigliae</name>
    <dbReference type="NCBI Taxonomy" id="1810504"/>
    <lineage>
        <taxon>Bacteria</taxon>
        <taxon>Pseudomonadati</taxon>
        <taxon>Pseudomonadota</taxon>
        <taxon>Gammaproteobacteria</taxon>
        <taxon>Immundisolibacterales</taxon>
        <taxon>Immundisolibacteraceae</taxon>
        <taxon>Immundisolibacter</taxon>
    </lineage>
</organism>
<dbReference type="PANTHER" id="PTHR22981">
    <property type="entry name" value="3-HYDROXYISOBUTYRATE DEHYDROGENASE-RELATED"/>
    <property type="match status" value="1"/>
</dbReference>
<dbReference type="InterPro" id="IPR006115">
    <property type="entry name" value="6PGDH_NADP-bd"/>
</dbReference>
<gene>
    <name evidence="5" type="ORF">PG2T_12550</name>
</gene>
<accession>A0A1B1YW21</accession>
<keyword evidence="2" id="KW-0520">NAD</keyword>
<dbReference type="GO" id="GO:0016616">
    <property type="term" value="F:oxidoreductase activity, acting on the CH-OH group of donors, NAD or NADP as acceptor"/>
    <property type="evidence" value="ECO:0007669"/>
    <property type="project" value="TreeGrafter"/>
</dbReference>
<keyword evidence="1" id="KW-0560">Oxidoreductase</keyword>
<sequence>MIGLGSLGGAMARRLVSLGWAVHGYDTDSARLSAAVAAGVKAAASPAAVGSACDRVILSLPDSDAVEAVCLGESGLIHAARAQLLVLDTTSGYPMQTRAVASALAGQGVRMLDAAITAPAGGASAAQLGQLTFIVGAADADLTDARPLLDALGEHVFHVGPLGAGQIVKLVNNTCAAIAAIATLEGLLVAARHGLDLWQNLEVMRVGTGHTAFARHPAMLQARDRPGAHIGLMTKDLAYMSRLAREARVPLAVGDAAGHLFQMAARELGPQAGIMQIADVMERWSDARLSFNPAAATDARRGSLASGDCVVGLIGLGNIGAAVADVLLQDGLEVWGYDVDSAALAGAAARGLQAAGSPREVAQKAQVIILALPQSKVVGAVLFGTDGVAQADNPGLLIVDTTSGYPDDTRQFGRRLAARGMRLIDAAITGERGGANAIPERNLTFIVGGEAADVAESRRALDHFSSHLFHLGPLGAGQVAKMVNNMVCAVVGVGLIEGLLVAAKLGVDHQKAAQALDHGTGASFWTHNRAMLSPQPMKGGFYVGLMTKDLRQMSQISHDSGVPNVLGELTYHLYQLFCRDLGYFGGIAQKIEVLQRWAGVTLDGRSLDLEPLE</sequence>
<dbReference type="Gene3D" id="3.40.50.720">
    <property type="entry name" value="NAD(P)-binding Rossmann-like Domain"/>
    <property type="match status" value="2"/>
</dbReference>
<name>A0A1B1YW21_9GAMM</name>
<dbReference type="SUPFAM" id="SSF51735">
    <property type="entry name" value="NAD(P)-binding Rossmann-fold domains"/>
    <property type="match status" value="2"/>
</dbReference>
<feature type="domain" description="3-hydroxyisobutyrate dehydrogenase-like NAD-binding" evidence="4">
    <location>
        <begin position="163"/>
        <end position="279"/>
    </location>
</feature>
<proteinExistence type="predicted"/>
<evidence type="ECO:0000256" key="1">
    <source>
        <dbReference type="ARBA" id="ARBA00023002"/>
    </source>
</evidence>
<feature type="domain" description="6-phosphogluconate dehydrogenase NADP-binding" evidence="3">
    <location>
        <begin position="1"/>
        <end position="160"/>
    </location>
</feature>
<dbReference type="PANTHER" id="PTHR22981:SF7">
    <property type="entry name" value="3-HYDROXYISOBUTYRATE DEHYDROGENASE, MITOCHONDRIAL"/>
    <property type="match status" value="1"/>
</dbReference>
<dbReference type="InterPro" id="IPR029154">
    <property type="entry name" value="HIBADH-like_NADP-bd"/>
</dbReference>
<dbReference type="Gene3D" id="1.10.1040.10">
    <property type="entry name" value="N-(1-d-carboxylethyl)-l-norvaline Dehydrogenase, domain 2"/>
    <property type="match status" value="2"/>
</dbReference>
<dbReference type="Proteomes" id="UP000092952">
    <property type="component" value="Chromosome"/>
</dbReference>
<dbReference type="Pfam" id="PF14833">
    <property type="entry name" value="NAD_binding_11"/>
    <property type="match status" value="2"/>
</dbReference>
<evidence type="ECO:0000256" key="2">
    <source>
        <dbReference type="ARBA" id="ARBA00023027"/>
    </source>
</evidence>
<keyword evidence="6" id="KW-1185">Reference proteome</keyword>
<dbReference type="KEGG" id="gbi:PG2T_12550"/>
<dbReference type="InterPro" id="IPR008927">
    <property type="entry name" value="6-PGluconate_DH-like_C_sf"/>
</dbReference>
<dbReference type="EMBL" id="CP014671">
    <property type="protein sequence ID" value="ANX04917.1"/>
    <property type="molecule type" value="Genomic_DNA"/>
</dbReference>
<dbReference type="InParanoid" id="A0A1B1YW21"/>
<evidence type="ECO:0008006" key="7">
    <source>
        <dbReference type="Google" id="ProtNLM"/>
    </source>
</evidence>
<reference evidence="6" key="1">
    <citation type="submission" date="2016-03" db="EMBL/GenBank/DDBJ databases">
        <title>Complete genome sequence of Solimmundus cernigliae, representing a novel lineage of polycyclic aromatic hydrocarbon degraders within the Gammaproteobacteria.</title>
        <authorList>
            <person name="Singleton D.R."/>
            <person name="Dickey A.N."/>
            <person name="Scholl E.H."/>
            <person name="Wright F.A."/>
            <person name="Aitken M.D."/>
        </authorList>
    </citation>
    <scope>NUCLEOTIDE SEQUENCE [LARGE SCALE GENOMIC DNA]</scope>
    <source>
        <strain evidence="6">TR3.2</strain>
    </source>
</reference>
<dbReference type="InterPro" id="IPR013328">
    <property type="entry name" value="6PGD_dom2"/>
</dbReference>
<dbReference type="Pfam" id="PF03446">
    <property type="entry name" value="NAD_binding_2"/>
    <property type="match status" value="2"/>
</dbReference>
<dbReference type="STRING" id="1810504.PG2T_12550"/>
<evidence type="ECO:0000313" key="6">
    <source>
        <dbReference type="Proteomes" id="UP000092952"/>
    </source>
</evidence>